<dbReference type="HOGENOM" id="CLU_047453_0_0_1"/>
<feature type="transmembrane region" description="Helical" evidence="5">
    <location>
        <begin position="156"/>
        <end position="174"/>
    </location>
</feature>
<dbReference type="SUPFAM" id="SSF57850">
    <property type="entry name" value="RING/U-box"/>
    <property type="match status" value="1"/>
</dbReference>
<keyword evidence="5" id="KW-0812">Transmembrane</keyword>
<keyword evidence="2" id="KW-0863">Zinc-finger</keyword>
<dbReference type="InterPro" id="IPR011016">
    <property type="entry name" value="Znf_RING-CH"/>
</dbReference>
<dbReference type="EMBL" id="DS027051">
    <property type="protein sequence ID" value="EAW11996.1"/>
    <property type="molecule type" value="Genomic_DNA"/>
</dbReference>
<feature type="transmembrane region" description="Helical" evidence="5">
    <location>
        <begin position="218"/>
        <end position="239"/>
    </location>
</feature>
<evidence type="ECO:0000313" key="7">
    <source>
        <dbReference type="EMBL" id="EAW11996.1"/>
    </source>
</evidence>
<feature type="region of interest" description="Disordered" evidence="4">
    <location>
        <begin position="1"/>
        <end position="50"/>
    </location>
</feature>
<dbReference type="PROSITE" id="PS51292">
    <property type="entry name" value="ZF_RING_CH"/>
    <property type="match status" value="1"/>
</dbReference>
<accession>A1CDR9</accession>
<dbReference type="GeneID" id="4705486"/>
<dbReference type="STRING" id="344612.A1CDR9"/>
<evidence type="ECO:0000256" key="5">
    <source>
        <dbReference type="SAM" id="Phobius"/>
    </source>
</evidence>
<evidence type="ECO:0000256" key="4">
    <source>
        <dbReference type="SAM" id="MobiDB-lite"/>
    </source>
</evidence>
<reference evidence="7 8" key="1">
    <citation type="journal article" date="2008" name="PLoS Genet.">
        <title>Genomic islands in the pathogenic filamentous fungus Aspergillus fumigatus.</title>
        <authorList>
            <person name="Fedorova N.D."/>
            <person name="Khaldi N."/>
            <person name="Joardar V.S."/>
            <person name="Maiti R."/>
            <person name="Amedeo P."/>
            <person name="Anderson M.J."/>
            <person name="Crabtree J."/>
            <person name="Silva J.C."/>
            <person name="Badger J.H."/>
            <person name="Albarraq A."/>
            <person name="Angiuoli S."/>
            <person name="Bussey H."/>
            <person name="Bowyer P."/>
            <person name="Cotty P.J."/>
            <person name="Dyer P.S."/>
            <person name="Egan A."/>
            <person name="Galens K."/>
            <person name="Fraser-Liggett C.M."/>
            <person name="Haas B.J."/>
            <person name="Inman J.M."/>
            <person name="Kent R."/>
            <person name="Lemieux S."/>
            <person name="Malavazi I."/>
            <person name="Orvis J."/>
            <person name="Roemer T."/>
            <person name="Ronning C.M."/>
            <person name="Sundaram J.P."/>
            <person name="Sutton G."/>
            <person name="Turner G."/>
            <person name="Venter J.C."/>
            <person name="White O.R."/>
            <person name="Whitty B.R."/>
            <person name="Youngman P."/>
            <person name="Wolfe K.H."/>
            <person name="Goldman G.H."/>
            <person name="Wortman J.R."/>
            <person name="Jiang B."/>
            <person name="Denning D.W."/>
            <person name="Nierman W.C."/>
        </authorList>
    </citation>
    <scope>NUCLEOTIDE SEQUENCE [LARGE SCALE GENOMIC DNA]</scope>
    <source>
        <strain evidence="8">ATCC 1007 / CBS 513.65 / DSM 816 / NCTC 3887 / NRRL 1</strain>
    </source>
</reference>
<feature type="compositionally biased region" description="Polar residues" evidence="4">
    <location>
        <begin position="24"/>
        <end position="44"/>
    </location>
</feature>
<protein>
    <submittedName>
        <fullName evidence="7">RING finger domain protein</fullName>
    </submittedName>
</protein>
<keyword evidence="1" id="KW-0479">Metal-binding</keyword>
<dbReference type="Gene3D" id="3.30.40.10">
    <property type="entry name" value="Zinc/RING finger domain, C3HC4 (zinc finger)"/>
    <property type="match status" value="1"/>
</dbReference>
<dbReference type="GO" id="GO:0008270">
    <property type="term" value="F:zinc ion binding"/>
    <property type="evidence" value="ECO:0007669"/>
    <property type="project" value="UniProtKB-KW"/>
</dbReference>
<keyword evidence="5" id="KW-1133">Transmembrane helix</keyword>
<dbReference type="Pfam" id="PF12906">
    <property type="entry name" value="RINGv"/>
    <property type="match status" value="1"/>
</dbReference>
<dbReference type="PANTHER" id="PTHR46347">
    <property type="entry name" value="RING/FYVE/PHD ZINC FINGER SUPERFAMILY PROTEIN"/>
    <property type="match status" value="1"/>
</dbReference>
<dbReference type="SMART" id="SM00744">
    <property type="entry name" value="RINGv"/>
    <property type="match status" value="1"/>
</dbReference>
<dbReference type="CDD" id="cd16495">
    <property type="entry name" value="RING_CH-C4HC3_MARCH"/>
    <property type="match status" value="1"/>
</dbReference>
<feature type="region of interest" description="Disordered" evidence="4">
    <location>
        <begin position="298"/>
        <end position="325"/>
    </location>
</feature>
<evidence type="ECO:0000256" key="3">
    <source>
        <dbReference type="ARBA" id="ARBA00022833"/>
    </source>
</evidence>
<dbReference type="AlphaFoldDB" id="A1CDR9"/>
<feature type="compositionally biased region" description="Low complexity" evidence="4">
    <location>
        <begin position="12"/>
        <end position="23"/>
    </location>
</feature>
<evidence type="ECO:0000259" key="6">
    <source>
        <dbReference type="PROSITE" id="PS51292"/>
    </source>
</evidence>
<keyword evidence="8" id="KW-1185">Reference proteome</keyword>
<evidence type="ECO:0000256" key="1">
    <source>
        <dbReference type="ARBA" id="ARBA00022723"/>
    </source>
</evidence>
<feature type="compositionally biased region" description="Basic and acidic residues" evidence="4">
    <location>
        <begin position="316"/>
        <end position="325"/>
    </location>
</feature>
<dbReference type="RefSeq" id="XP_001273422.1">
    <property type="nucleotide sequence ID" value="XM_001273421.1"/>
</dbReference>
<feature type="domain" description="RING-CH-type" evidence="6">
    <location>
        <begin position="47"/>
        <end position="141"/>
    </location>
</feature>
<dbReference type="eggNOG" id="ENOG502S6DH">
    <property type="taxonomic scope" value="Eukaryota"/>
</dbReference>
<name>A1CDR9_ASPCL</name>
<sequence length="325" mass="36758">MNVHNEPLWQWPSSIPSNPPMNSEADQASQETHQASNTDPTPSESPRKTYPHRTCRICLETVPPTFHPPSENLPGFLQPKPRVVYESADPELGRLLRPCKCKGSSRYVHEGCLQSWRHADPDYGKRNYWQCPTCGFQYRLERLKWAHWINSTLTQIGLTLSILLLTVFSLGFVADPIINLYVDPVETIFHTEYWESSTVSQALPAETRASWIEHFVKGLASLGVLSFIKAILALTPWHWLNLRTSGVVSSGRTTGRSRVASISWVIILIGVLSFLWAVWKGVRTWSRKMLEKAGERVMDVPLPDDEDEDASSSSAEPHEPSKKDN</sequence>
<evidence type="ECO:0000313" key="8">
    <source>
        <dbReference type="Proteomes" id="UP000006701"/>
    </source>
</evidence>
<keyword evidence="3" id="KW-0862">Zinc</keyword>
<dbReference type="InterPro" id="IPR013083">
    <property type="entry name" value="Znf_RING/FYVE/PHD"/>
</dbReference>
<keyword evidence="5" id="KW-0472">Membrane</keyword>
<evidence type="ECO:0000256" key="2">
    <source>
        <dbReference type="ARBA" id="ARBA00022771"/>
    </source>
</evidence>
<gene>
    <name evidence="7" type="ORF">ACLA_007550</name>
</gene>
<organism evidence="7 8">
    <name type="scientific">Aspergillus clavatus (strain ATCC 1007 / CBS 513.65 / DSM 816 / NCTC 3887 / NRRL 1 / QM 1276 / 107)</name>
    <dbReference type="NCBI Taxonomy" id="344612"/>
    <lineage>
        <taxon>Eukaryota</taxon>
        <taxon>Fungi</taxon>
        <taxon>Dikarya</taxon>
        <taxon>Ascomycota</taxon>
        <taxon>Pezizomycotina</taxon>
        <taxon>Eurotiomycetes</taxon>
        <taxon>Eurotiomycetidae</taxon>
        <taxon>Eurotiales</taxon>
        <taxon>Aspergillaceae</taxon>
        <taxon>Aspergillus</taxon>
        <taxon>Aspergillus subgen. Fumigati</taxon>
    </lineage>
</organism>
<dbReference type="PANTHER" id="PTHR46347:SF1">
    <property type="entry name" value="RING_FYVE_PHD ZINC FINGER SUPERFAMILY PROTEIN"/>
    <property type="match status" value="1"/>
</dbReference>
<feature type="transmembrane region" description="Helical" evidence="5">
    <location>
        <begin position="259"/>
        <end position="279"/>
    </location>
</feature>
<dbReference type="Proteomes" id="UP000006701">
    <property type="component" value="Unassembled WGS sequence"/>
</dbReference>
<proteinExistence type="predicted"/>
<dbReference type="OMA" id="CLQSWRH"/>
<dbReference type="OrthoDB" id="264354at2759"/>
<dbReference type="KEGG" id="act:ACLA_007550"/>
<dbReference type="VEuPathDB" id="FungiDB:ACLA_007550"/>